<sequence length="68" mass="7908">MPDWKCKSCRWPNDENAECCTRCEKSTLYVDPDMTEGSSSEEEDEYDPATPEEDEVPQHYGLPFDEKN</sequence>
<evidence type="ECO:0000259" key="5">
    <source>
        <dbReference type="PROSITE" id="PS01358"/>
    </source>
</evidence>
<dbReference type="PROSITE" id="PS01358">
    <property type="entry name" value="ZF_RANBP2_1"/>
    <property type="match status" value="1"/>
</dbReference>
<dbReference type="Proteomes" id="UP000800038">
    <property type="component" value="Unassembled WGS sequence"/>
</dbReference>
<evidence type="ECO:0000256" key="1">
    <source>
        <dbReference type="ARBA" id="ARBA00022723"/>
    </source>
</evidence>
<keyword evidence="3" id="KW-0862">Zinc</keyword>
<evidence type="ECO:0000256" key="3">
    <source>
        <dbReference type="ARBA" id="ARBA00022833"/>
    </source>
</evidence>
<protein>
    <recommendedName>
        <fullName evidence="5">RanBP2-type domain-containing protein</fullName>
    </recommendedName>
</protein>
<organism evidence="6 7">
    <name type="scientific">Clathrospora elynae</name>
    <dbReference type="NCBI Taxonomy" id="706981"/>
    <lineage>
        <taxon>Eukaryota</taxon>
        <taxon>Fungi</taxon>
        <taxon>Dikarya</taxon>
        <taxon>Ascomycota</taxon>
        <taxon>Pezizomycotina</taxon>
        <taxon>Dothideomycetes</taxon>
        <taxon>Pleosporomycetidae</taxon>
        <taxon>Pleosporales</taxon>
        <taxon>Diademaceae</taxon>
        <taxon>Clathrospora</taxon>
    </lineage>
</organism>
<evidence type="ECO:0000313" key="6">
    <source>
        <dbReference type="EMBL" id="KAF1937800.1"/>
    </source>
</evidence>
<name>A0A6A5SDJ7_9PLEO</name>
<dbReference type="OrthoDB" id="6275030at2759"/>
<proteinExistence type="predicted"/>
<dbReference type="GO" id="GO:0008270">
    <property type="term" value="F:zinc ion binding"/>
    <property type="evidence" value="ECO:0007669"/>
    <property type="project" value="UniProtKB-KW"/>
</dbReference>
<evidence type="ECO:0000256" key="4">
    <source>
        <dbReference type="SAM" id="MobiDB-lite"/>
    </source>
</evidence>
<gene>
    <name evidence="6" type="ORF">EJ02DRAFT_458437</name>
</gene>
<dbReference type="InterPro" id="IPR001876">
    <property type="entry name" value="Znf_RanBP2"/>
</dbReference>
<feature type="region of interest" description="Disordered" evidence="4">
    <location>
        <begin position="31"/>
        <end position="68"/>
    </location>
</feature>
<reference evidence="6" key="1">
    <citation type="journal article" date="2020" name="Stud. Mycol.">
        <title>101 Dothideomycetes genomes: a test case for predicting lifestyles and emergence of pathogens.</title>
        <authorList>
            <person name="Haridas S."/>
            <person name="Albert R."/>
            <person name="Binder M."/>
            <person name="Bloem J."/>
            <person name="Labutti K."/>
            <person name="Salamov A."/>
            <person name="Andreopoulos B."/>
            <person name="Baker S."/>
            <person name="Barry K."/>
            <person name="Bills G."/>
            <person name="Bluhm B."/>
            <person name="Cannon C."/>
            <person name="Castanera R."/>
            <person name="Culley D."/>
            <person name="Daum C."/>
            <person name="Ezra D."/>
            <person name="Gonzalez J."/>
            <person name="Henrissat B."/>
            <person name="Kuo A."/>
            <person name="Liang C."/>
            <person name="Lipzen A."/>
            <person name="Lutzoni F."/>
            <person name="Magnuson J."/>
            <person name="Mondo S."/>
            <person name="Nolan M."/>
            <person name="Ohm R."/>
            <person name="Pangilinan J."/>
            <person name="Park H.-J."/>
            <person name="Ramirez L."/>
            <person name="Alfaro M."/>
            <person name="Sun H."/>
            <person name="Tritt A."/>
            <person name="Yoshinaga Y."/>
            <person name="Zwiers L.-H."/>
            <person name="Turgeon B."/>
            <person name="Goodwin S."/>
            <person name="Spatafora J."/>
            <person name="Crous P."/>
            <person name="Grigoriev I."/>
        </authorList>
    </citation>
    <scope>NUCLEOTIDE SEQUENCE</scope>
    <source>
        <strain evidence="6">CBS 161.51</strain>
    </source>
</reference>
<keyword evidence="2" id="KW-0863">Zinc-finger</keyword>
<keyword evidence="1" id="KW-0479">Metal-binding</keyword>
<keyword evidence="7" id="KW-1185">Reference proteome</keyword>
<evidence type="ECO:0000313" key="7">
    <source>
        <dbReference type="Proteomes" id="UP000800038"/>
    </source>
</evidence>
<feature type="domain" description="RanBP2-type" evidence="5">
    <location>
        <begin position="4"/>
        <end position="23"/>
    </location>
</feature>
<feature type="compositionally biased region" description="Acidic residues" evidence="4">
    <location>
        <begin position="39"/>
        <end position="55"/>
    </location>
</feature>
<accession>A0A6A5SDJ7</accession>
<dbReference type="EMBL" id="ML976125">
    <property type="protein sequence ID" value="KAF1937800.1"/>
    <property type="molecule type" value="Genomic_DNA"/>
</dbReference>
<evidence type="ECO:0000256" key="2">
    <source>
        <dbReference type="ARBA" id="ARBA00022771"/>
    </source>
</evidence>
<dbReference type="AlphaFoldDB" id="A0A6A5SDJ7"/>